<dbReference type="SUPFAM" id="SSF51735">
    <property type="entry name" value="NAD(P)-binding Rossmann-fold domains"/>
    <property type="match status" value="1"/>
</dbReference>
<dbReference type="InterPro" id="IPR002347">
    <property type="entry name" value="SDR_fam"/>
</dbReference>
<evidence type="ECO:0000256" key="1">
    <source>
        <dbReference type="ARBA" id="ARBA00006484"/>
    </source>
</evidence>
<dbReference type="PANTHER" id="PTHR44196:SF1">
    <property type="entry name" value="DEHYDROGENASE_REDUCTASE SDR FAMILY MEMBER 7B"/>
    <property type="match status" value="1"/>
</dbReference>
<reference evidence="3" key="1">
    <citation type="submission" date="2022-01" db="EMBL/GenBank/DDBJ databases">
        <title>Corynebacterium sp. nov isolated from isolated from the feces of the greater white-fronted geese (Anser albifrons) at Poyang Lake, PR China.</title>
        <authorList>
            <person name="Liu Q."/>
        </authorList>
    </citation>
    <scope>NUCLEOTIDE SEQUENCE</scope>
    <source>
        <strain evidence="3">JCM 32435</strain>
    </source>
</reference>
<dbReference type="NCBIfam" id="NF006073">
    <property type="entry name" value="PRK08219.1"/>
    <property type="match status" value="1"/>
</dbReference>
<comment type="similarity">
    <text evidence="1">Belongs to the short-chain dehydrogenases/reductases (SDR) family.</text>
</comment>
<keyword evidence="4" id="KW-1185">Reference proteome</keyword>
<organism evidence="3 4">
    <name type="scientific">Corynebacterium uropygiale</name>
    <dbReference type="NCBI Taxonomy" id="1775911"/>
    <lineage>
        <taxon>Bacteria</taxon>
        <taxon>Bacillati</taxon>
        <taxon>Actinomycetota</taxon>
        <taxon>Actinomycetes</taxon>
        <taxon>Mycobacteriales</taxon>
        <taxon>Corynebacteriaceae</taxon>
        <taxon>Corynebacterium</taxon>
    </lineage>
</organism>
<proteinExistence type="inferred from homology"/>
<dbReference type="Pfam" id="PF00106">
    <property type="entry name" value="adh_short"/>
    <property type="match status" value="1"/>
</dbReference>
<dbReference type="PANTHER" id="PTHR44196">
    <property type="entry name" value="DEHYDROGENASE/REDUCTASE SDR FAMILY MEMBER 7B"/>
    <property type="match status" value="1"/>
</dbReference>
<evidence type="ECO:0000256" key="2">
    <source>
        <dbReference type="ARBA" id="ARBA00023002"/>
    </source>
</evidence>
<evidence type="ECO:0000313" key="4">
    <source>
        <dbReference type="Proteomes" id="UP001139336"/>
    </source>
</evidence>
<keyword evidence="2" id="KW-0560">Oxidoreductase</keyword>
<dbReference type="Proteomes" id="UP001139336">
    <property type="component" value="Unassembled WGS sequence"/>
</dbReference>
<protein>
    <submittedName>
        <fullName evidence="3">SDR family oxidoreductase</fullName>
    </submittedName>
</protein>
<accession>A0A9X1U1A0</accession>
<dbReference type="Gene3D" id="3.40.50.720">
    <property type="entry name" value="NAD(P)-binding Rossmann-like Domain"/>
    <property type="match status" value="1"/>
</dbReference>
<dbReference type="InterPro" id="IPR036291">
    <property type="entry name" value="NAD(P)-bd_dom_sf"/>
</dbReference>
<dbReference type="PRINTS" id="PR00081">
    <property type="entry name" value="GDHRDH"/>
</dbReference>
<gene>
    <name evidence="3" type="ORF">L1O03_10970</name>
</gene>
<sequence>MAPVALVTGASGGVGLAIVRALLDAGWEVYAHYRSQPAAGEDVREAHWWQADLLDGEASLRTLPRIERLDALIHCAGVCPIGPLTETTEEQWQRTLALNVTAPALLTTALIPALRAARGHVVSINSGAGQHTKAQWVCYSASKHANKAWADGLRAEEPELWVHSVYPGRIATPMQREIVETLGEEWTPEAYLEPESVARTVLHILETGEDTHLTDVTLRPRAH</sequence>
<dbReference type="GO" id="GO:0016020">
    <property type="term" value="C:membrane"/>
    <property type="evidence" value="ECO:0007669"/>
    <property type="project" value="TreeGrafter"/>
</dbReference>
<dbReference type="EMBL" id="JAKGSI010000006">
    <property type="protein sequence ID" value="MCF4007684.1"/>
    <property type="molecule type" value="Genomic_DNA"/>
</dbReference>
<dbReference type="RefSeq" id="WP_236120005.1">
    <property type="nucleotide sequence ID" value="NZ_JAKGSI010000006.1"/>
</dbReference>
<dbReference type="GO" id="GO:0016491">
    <property type="term" value="F:oxidoreductase activity"/>
    <property type="evidence" value="ECO:0007669"/>
    <property type="project" value="UniProtKB-KW"/>
</dbReference>
<comment type="caution">
    <text evidence="3">The sequence shown here is derived from an EMBL/GenBank/DDBJ whole genome shotgun (WGS) entry which is preliminary data.</text>
</comment>
<evidence type="ECO:0000313" key="3">
    <source>
        <dbReference type="EMBL" id="MCF4007684.1"/>
    </source>
</evidence>
<dbReference type="AlphaFoldDB" id="A0A9X1U1A0"/>
<name>A0A9X1U1A0_9CORY</name>